<dbReference type="OrthoDB" id="264392at2759"/>
<feature type="transmembrane region" description="Helical" evidence="1">
    <location>
        <begin position="261"/>
        <end position="284"/>
    </location>
</feature>
<dbReference type="Proteomes" id="UP000188320">
    <property type="component" value="Unassembled WGS sequence"/>
</dbReference>
<organism evidence="3 4">
    <name type="scientific">Zancudomyces culisetae</name>
    <name type="common">Gut fungus</name>
    <name type="synonym">Smittium culisetae</name>
    <dbReference type="NCBI Taxonomy" id="1213189"/>
    <lineage>
        <taxon>Eukaryota</taxon>
        <taxon>Fungi</taxon>
        <taxon>Fungi incertae sedis</taxon>
        <taxon>Zoopagomycota</taxon>
        <taxon>Kickxellomycotina</taxon>
        <taxon>Harpellomycetes</taxon>
        <taxon>Harpellales</taxon>
        <taxon>Legeriomycetaceae</taxon>
        <taxon>Zancudomyces</taxon>
    </lineage>
</organism>
<feature type="transmembrane region" description="Helical" evidence="1">
    <location>
        <begin position="304"/>
        <end position="327"/>
    </location>
</feature>
<dbReference type="Pfam" id="PF12430">
    <property type="entry name" value="ABA_GPCR"/>
    <property type="match status" value="1"/>
</dbReference>
<protein>
    <submittedName>
        <fullName evidence="3">Putative Golgi pH regulator C</fullName>
    </submittedName>
</protein>
<keyword evidence="4" id="KW-1185">Reference proteome</keyword>
<name>A0A1R1PK85_ZANCU</name>
<keyword evidence="1" id="KW-0472">Membrane</keyword>
<dbReference type="EMBL" id="LSSK01000916">
    <property type="protein sequence ID" value="OMH81376.1"/>
    <property type="molecule type" value="Genomic_DNA"/>
</dbReference>
<accession>A0A1R1PK85</accession>
<proteinExistence type="predicted"/>
<dbReference type="AlphaFoldDB" id="A0A1R1PK85"/>
<evidence type="ECO:0000256" key="1">
    <source>
        <dbReference type="SAM" id="Phobius"/>
    </source>
</evidence>
<dbReference type="InterPro" id="IPR015672">
    <property type="entry name" value="GPHR/GTG"/>
</dbReference>
<dbReference type="PANTHER" id="PTHR15948:SF0">
    <property type="entry name" value="GOLGI PH REGULATOR A-RELATED"/>
    <property type="match status" value="1"/>
</dbReference>
<feature type="transmembrane region" description="Helical" evidence="1">
    <location>
        <begin position="225"/>
        <end position="249"/>
    </location>
</feature>
<keyword evidence="1" id="KW-0812">Transmembrane</keyword>
<sequence>MDLVGDITLSAAKAASNNSEKEGGYGSIVGWGDWCDYNGRASRIWSGKQSVFCHCGIWKGHKQRANQICAASAGGNEGHHQQTARDNSHAGAEMEVSTNLLNRFFSNTIGYYSHYYQSGFTLDNKKRELRNLESFYEQLDYDLQCLVFERIKFEASITTVGKLKNVLGYFFSVYCVYKLYSCTANIVFHNTVSATKTDPITSTFLYLASNYDLSSTNVRFWSQQFSFITVFVMVFCSIRGLLIQTYKVIHFFTRYISINNIILFVSQIIGMYSLANMLMIRSNIPVRHRSLISDAIGSAFEFNFFFRWFDVIFVFSAIFSLLILFFFHQFQRDKFDSINCSLQSSIDYNFSTTPDLLNSHDSVQIYQ</sequence>
<reference evidence="4" key="1">
    <citation type="submission" date="2017-01" db="EMBL/GenBank/DDBJ databases">
        <authorList>
            <person name="Wang Y."/>
            <person name="White M."/>
            <person name="Kvist S."/>
            <person name="Moncalvo J.-M."/>
        </authorList>
    </citation>
    <scope>NUCLEOTIDE SEQUENCE [LARGE SCALE GENOMIC DNA]</scope>
    <source>
        <strain evidence="4">COL-18-3</strain>
    </source>
</reference>
<comment type="caution">
    <text evidence="3">The sequence shown here is derived from an EMBL/GenBank/DDBJ whole genome shotgun (WGS) entry which is preliminary data.</text>
</comment>
<evidence type="ECO:0000313" key="3">
    <source>
        <dbReference type="EMBL" id="OMH81376.1"/>
    </source>
</evidence>
<gene>
    <name evidence="3" type="ORF">AX774_g5178</name>
</gene>
<dbReference type="InterPro" id="IPR025969">
    <property type="entry name" value="ABA_GPCR_dom"/>
</dbReference>
<evidence type="ECO:0000259" key="2">
    <source>
        <dbReference type="Pfam" id="PF12430"/>
    </source>
</evidence>
<evidence type="ECO:0000313" key="4">
    <source>
        <dbReference type="Proteomes" id="UP000188320"/>
    </source>
</evidence>
<dbReference type="PANTHER" id="PTHR15948">
    <property type="entry name" value="G-PROTEIN COUPLED RECEPTOR 89-RELATED"/>
    <property type="match status" value="1"/>
</dbReference>
<feature type="domain" description="Abscisic acid G-protein coupled receptor-like" evidence="2">
    <location>
        <begin position="157"/>
        <end position="328"/>
    </location>
</feature>
<keyword evidence="1" id="KW-1133">Transmembrane helix</keyword>